<dbReference type="AlphaFoldDB" id="A0A5B9FT17"/>
<keyword evidence="2" id="KW-1185">Reference proteome</keyword>
<dbReference type="KEGG" id="fak:FUA48_11270"/>
<dbReference type="EMBL" id="CP042831">
    <property type="protein sequence ID" value="QEE50140.1"/>
    <property type="molecule type" value="Genomic_DNA"/>
</dbReference>
<organism evidence="1 2">
    <name type="scientific">Flavobacterium alkalisoli</name>
    <dbReference type="NCBI Taxonomy" id="2602769"/>
    <lineage>
        <taxon>Bacteria</taxon>
        <taxon>Pseudomonadati</taxon>
        <taxon>Bacteroidota</taxon>
        <taxon>Flavobacteriia</taxon>
        <taxon>Flavobacteriales</taxon>
        <taxon>Flavobacteriaceae</taxon>
        <taxon>Flavobacterium</taxon>
    </lineage>
</organism>
<dbReference type="RefSeq" id="WP_147583627.1">
    <property type="nucleotide sequence ID" value="NZ_CP042831.1"/>
</dbReference>
<accession>A0A5B9FT17</accession>
<sequence length="86" mass="10312">MNEFRKILEQIMSEINSSNRLEKMDELIVVMYDFNKSLSRDEIIKVVYEYIADNEDGLTFYQDETMVDITNRLGGFCSRFNYIYLE</sequence>
<evidence type="ECO:0000313" key="1">
    <source>
        <dbReference type="EMBL" id="QEE50140.1"/>
    </source>
</evidence>
<dbReference type="Proteomes" id="UP000321222">
    <property type="component" value="Chromosome"/>
</dbReference>
<reference evidence="1 2" key="1">
    <citation type="submission" date="2019-08" db="EMBL/GenBank/DDBJ databases">
        <title>Flavobacterium alkalisoli sp. nov., isolated from rhizosphere soil of Suaeda salsa.</title>
        <authorList>
            <person name="Sun J.-Q."/>
            <person name="Xu L."/>
        </authorList>
    </citation>
    <scope>NUCLEOTIDE SEQUENCE [LARGE SCALE GENOMIC DNA]</scope>
    <source>
        <strain evidence="1 2">XS-5</strain>
    </source>
</reference>
<evidence type="ECO:0000313" key="2">
    <source>
        <dbReference type="Proteomes" id="UP000321222"/>
    </source>
</evidence>
<gene>
    <name evidence="1" type="ORF">FUA48_11270</name>
</gene>
<proteinExistence type="predicted"/>
<protein>
    <submittedName>
        <fullName evidence="1">Uncharacterized protein</fullName>
    </submittedName>
</protein>
<name>A0A5B9FT17_9FLAO</name>